<accession>A0ABP1PP40</accession>
<evidence type="ECO:0000313" key="1">
    <source>
        <dbReference type="EMBL" id="CAL8072449.1"/>
    </source>
</evidence>
<proteinExistence type="predicted"/>
<organism evidence="1 2">
    <name type="scientific">Orchesella dallaii</name>
    <dbReference type="NCBI Taxonomy" id="48710"/>
    <lineage>
        <taxon>Eukaryota</taxon>
        <taxon>Metazoa</taxon>
        <taxon>Ecdysozoa</taxon>
        <taxon>Arthropoda</taxon>
        <taxon>Hexapoda</taxon>
        <taxon>Collembola</taxon>
        <taxon>Entomobryomorpha</taxon>
        <taxon>Entomobryoidea</taxon>
        <taxon>Orchesellidae</taxon>
        <taxon>Orchesellinae</taxon>
        <taxon>Orchesella</taxon>
    </lineage>
</organism>
<reference evidence="1 2" key="1">
    <citation type="submission" date="2024-08" db="EMBL/GenBank/DDBJ databases">
        <authorList>
            <person name="Cucini C."/>
            <person name="Frati F."/>
        </authorList>
    </citation>
    <scope>NUCLEOTIDE SEQUENCE [LARGE SCALE GENOMIC DNA]</scope>
</reference>
<protein>
    <submittedName>
        <fullName evidence="1">Uncharacterized protein</fullName>
    </submittedName>
</protein>
<comment type="caution">
    <text evidence="1">The sequence shown here is derived from an EMBL/GenBank/DDBJ whole genome shotgun (WGS) entry which is preliminary data.</text>
</comment>
<keyword evidence="2" id="KW-1185">Reference proteome</keyword>
<evidence type="ECO:0000313" key="2">
    <source>
        <dbReference type="Proteomes" id="UP001642540"/>
    </source>
</evidence>
<sequence>MEEQQTRRLYYVNNNTNNWTMHDGHASHDLGNNSNKKGYKGNLEIPGLPATIKASGVPEPDLFTGIVKAIGQSPAIYDNKYNNNNIILQNHNVEGCTS</sequence>
<name>A0ABP1PP40_9HEXA</name>
<gene>
    <name evidence="1" type="ORF">ODALV1_LOCUS2172</name>
</gene>
<dbReference type="Proteomes" id="UP001642540">
    <property type="component" value="Unassembled WGS sequence"/>
</dbReference>
<dbReference type="EMBL" id="CAXLJM020000007">
    <property type="protein sequence ID" value="CAL8072449.1"/>
    <property type="molecule type" value="Genomic_DNA"/>
</dbReference>